<accession>A0A9W6CTG0</accession>
<evidence type="ECO:0000259" key="1">
    <source>
        <dbReference type="PROSITE" id="PS51704"/>
    </source>
</evidence>
<evidence type="ECO:0000313" key="5">
    <source>
        <dbReference type="Proteomes" id="UP001245370"/>
    </source>
</evidence>
<keyword evidence="5" id="KW-1185">Reference proteome</keyword>
<dbReference type="EMBL" id="JAVDPY010000005">
    <property type="protein sequence ID" value="MDR6334423.1"/>
    <property type="molecule type" value="Genomic_DNA"/>
</dbReference>
<protein>
    <submittedName>
        <fullName evidence="2">Glycerophosphoryl diester phosphodiesterase</fullName>
    </submittedName>
</protein>
<name>A0A9W6CTG0_XANFL</name>
<comment type="caution">
    <text evidence="2">The sequence shown here is derived from an EMBL/GenBank/DDBJ whole genome shotgun (WGS) entry which is preliminary data.</text>
</comment>
<dbReference type="Proteomes" id="UP001245370">
    <property type="component" value="Unassembled WGS sequence"/>
</dbReference>
<evidence type="ECO:0000313" key="4">
    <source>
        <dbReference type="Proteomes" id="UP001144397"/>
    </source>
</evidence>
<reference evidence="2" key="1">
    <citation type="submission" date="2022-12" db="EMBL/GenBank/DDBJ databases">
        <title>Reference genome sequencing for broad-spectrum identification of bacterial and archaeal isolates by mass spectrometry.</title>
        <authorList>
            <person name="Sekiguchi Y."/>
            <person name="Tourlousse D.M."/>
        </authorList>
    </citation>
    <scope>NUCLEOTIDE SEQUENCE</scope>
    <source>
        <strain evidence="2">301</strain>
    </source>
</reference>
<dbReference type="Pfam" id="PF03009">
    <property type="entry name" value="GDPD"/>
    <property type="match status" value="1"/>
</dbReference>
<dbReference type="AlphaFoldDB" id="A0A9W6CTG0"/>
<dbReference type="InterPro" id="IPR030395">
    <property type="entry name" value="GP_PDE_dom"/>
</dbReference>
<evidence type="ECO:0000313" key="2">
    <source>
        <dbReference type="EMBL" id="GLI23558.1"/>
    </source>
</evidence>
<organism evidence="2 4">
    <name type="scientific">Xanthobacter flavus</name>
    <dbReference type="NCBI Taxonomy" id="281"/>
    <lineage>
        <taxon>Bacteria</taxon>
        <taxon>Pseudomonadati</taxon>
        <taxon>Pseudomonadota</taxon>
        <taxon>Alphaproteobacteria</taxon>
        <taxon>Hyphomicrobiales</taxon>
        <taxon>Xanthobacteraceae</taxon>
        <taxon>Xanthobacter</taxon>
    </lineage>
</organism>
<dbReference type="EMBL" id="BSDO01000004">
    <property type="protein sequence ID" value="GLI23558.1"/>
    <property type="molecule type" value="Genomic_DNA"/>
</dbReference>
<dbReference type="PANTHER" id="PTHR46211">
    <property type="entry name" value="GLYCEROPHOSPHORYL DIESTER PHOSPHODIESTERASE"/>
    <property type="match status" value="1"/>
</dbReference>
<evidence type="ECO:0000313" key="3">
    <source>
        <dbReference type="EMBL" id="MDR6334423.1"/>
    </source>
</evidence>
<dbReference type="GO" id="GO:0006629">
    <property type="term" value="P:lipid metabolic process"/>
    <property type="evidence" value="ECO:0007669"/>
    <property type="project" value="InterPro"/>
</dbReference>
<dbReference type="Proteomes" id="UP001144397">
    <property type="component" value="Unassembled WGS sequence"/>
</dbReference>
<dbReference type="GO" id="GO:0008081">
    <property type="term" value="F:phosphoric diester hydrolase activity"/>
    <property type="evidence" value="ECO:0007669"/>
    <property type="project" value="InterPro"/>
</dbReference>
<dbReference type="SUPFAM" id="SSF51695">
    <property type="entry name" value="PLC-like phosphodiesterases"/>
    <property type="match status" value="1"/>
</dbReference>
<dbReference type="PROSITE" id="PS51704">
    <property type="entry name" value="GP_PDE"/>
    <property type="match status" value="1"/>
</dbReference>
<dbReference type="PANTHER" id="PTHR46211:SF1">
    <property type="entry name" value="GLYCEROPHOSPHODIESTER PHOSPHODIESTERASE, CYTOPLASMIC"/>
    <property type="match status" value="1"/>
</dbReference>
<gene>
    <name evidence="3" type="ORF">GGQ86_002905</name>
    <name evidence="2" type="ORF">XFLAVUS301_32320</name>
</gene>
<dbReference type="RefSeq" id="WP_281808407.1">
    <property type="nucleotide sequence ID" value="NZ_BSDO01000004.1"/>
</dbReference>
<proteinExistence type="predicted"/>
<dbReference type="Gene3D" id="3.20.20.190">
    <property type="entry name" value="Phosphatidylinositol (PI) phosphodiesterase"/>
    <property type="match status" value="1"/>
</dbReference>
<dbReference type="GeneID" id="95764015"/>
<feature type="domain" description="GP-PDE" evidence="1">
    <location>
        <begin position="9"/>
        <end position="249"/>
    </location>
</feature>
<dbReference type="InterPro" id="IPR017946">
    <property type="entry name" value="PLC-like_Pdiesterase_TIM-brl"/>
</dbReference>
<sequence>MGDLSWITARPVAHRGLHDKARGRIENSLSAAEAAAVAGYPIELDIQISADGEAMVFHDFTLDRLTAAKGAVSALSAAELGRTALAGTPDTIPTLADFLARVGGRVPLFIEIKSALSGDTRLAVRAVDVLKDYGGKVALISFDPQMLAEAKARAPHIPRGIIAQARYDGAHWPGMTPERARMLADMDHHDSSAYDFITYHFTDLDHPALIAARARGVPVTAWTVRSPSDAARALAGADQIVFEGFTPQG</sequence>
<reference evidence="3 5" key="2">
    <citation type="submission" date="2023-07" db="EMBL/GenBank/DDBJ databases">
        <title>Genomic Encyclopedia of Type Strains, Phase IV (KMG-IV): sequencing the most valuable type-strain genomes for metagenomic binning, comparative biology and taxonomic classification.</title>
        <authorList>
            <person name="Goeker M."/>
        </authorList>
    </citation>
    <scope>NUCLEOTIDE SEQUENCE [LARGE SCALE GENOMIC DNA]</scope>
    <source>
        <strain evidence="3 5">DSM 338</strain>
    </source>
</reference>